<dbReference type="Gene3D" id="3.10.110.10">
    <property type="entry name" value="Ubiquitin Conjugating Enzyme"/>
    <property type="match status" value="1"/>
</dbReference>
<keyword evidence="3 7" id="KW-0813">Transport</keyword>
<evidence type="ECO:0000313" key="11">
    <source>
        <dbReference type="EMBL" id="KAL1601213.1"/>
    </source>
</evidence>
<dbReference type="CDD" id="cd11685">
    <property type="entry name" value="UEV_TSG101-like"/>
    <property type="match status" value="1"/>
</dbReference>
<keyword evidence="4" id="KW-0967">Endosome</keyword>
<name>A0ABR3RAF3_9PLEO</name>
<feature type="region of interest" description="Disordered" evidence="8">
    <location>
        <begin position="147"/>
        <end position="359"/>
    </location>
</feature>
<comment type="similarity">
    <text evidence="2">Belongs to the ubiquitin-conjugating enzyme family. UEV subfamily.</text>
</comment>
<dbReference type="SUPFAM" id="SSF140111">
    <property type="entry name" value="Endosomal sorting complex assembly domain"/>
    <property type="match status" value="1"/>
</dbReference>
<keyword evidence="6" id="KW-0175">Coiled coil</keyword>
<dbReference type="Pfam" id="PF09454">
    <property type="entry name" value="Vps23_core"/>
    <property type="match status" value="1"/>
</dbReference>
<dbReference type="PROSITE" id="PS51322">
    <property type="entry name" value="UEV"/>
    <property type="match status" value="1"/>
</dbReference>
<feature type="domain" description="SB" evidence="9">
    <location>
        <begin position="507"/>
        <end position="575"/>
    </location>
</feature>
<dbReference type="InterPro" id="IPR017916">
    <property type="entry name" value="SB_dom"/>
</dbReference>
<dbReference type="InterPro" id="IPR037202">
    <property type="entry name" value="ESCRT_assembly_dom"/>
</dbReference>
<dbReference type="Gene3D" id="6.10.140.820">
    <property type="match status" value="1"/>
</dbReference>
<dbReference type="EMBL" id="JAKIXB020000016">
    <property type="protein sequence ID" value="KAL1601213.1"/>
    <property type="molecule type" value="Genomic_DNA"/>
</dbReference>
<feature type="compositionally biased region" description="Low complexity" evidence="8">
    <location>
        <begin position="152"/>
        <end position="162"/>
    </location>
</feature>
<dbReference type="InterPro" id="IPR016135">
    <property type="entry name" value="UBQ-conjugating_enzyme/RWD"/>
</dbReference>
<evidence type="ECO:0000256" key="8">
    <source>
        <dbReference type="SAM" id="MobiDB-lite"/>
    </source>
</evidence>
<keyword evidence="5 7" id="KW-0653">Protein transport</keyword>
<sequence length="635" mass="69378">MAGVPETTLNWLYSVLTSNYTDVNRTYHDATEALSHYPSLSVRTDVYTYENGASNLLLNLSGTLPVTFRGATYGFPVAVWVPYAYPRESPIVYVKPDKDMLVRPGQHVSGDGRVYHPYLAQWAKYWDKSTLFNFLALLRNVFANEPPVRSRQPQPAYNAPAQQAPPPVPPPPAEYRPSIHGTPGPSASPGSSQGPPAPPPKPPKPYEQNRQTPQPQPDRYSQPPPLPPHPPQQQPPTRQYQQPQRNSYGAPPVWQQQGTPQRQGSYDVSPAMPVSHGSRPQAQAHSFPPRPIGLDSPVSPVTPQGQRQPSGHALPAANGAPPQQYPGQHGVPQQYGHPAPQQQQYRAAPQQYPPQHPQQYPQYRQLPLQQAPPPPKAAPPVNLLDDSLEVTIPSQQGNQASLPVPPVPPNPQKDALLTALSQALVSQTRQVVASNQAAVAPLRAQQQALQAAYSRLQAELGELQHLDAAMASNEQILKGAMVEADRVMNDARRRQAPDVDDVLVAPTVVGQQLYTLAAEERGIADALFVLGRALDKGRITADVFVKQTRSLAREQFLKKALVKKIGKGMALDEYQMRDHVTNISDAQTSGLDTKSASSSTRAVHEMSDQSSIETNPIVFAAEKQIRADASELTNA</sequence>
<feature type="compositionally biased region" description="Low complexity" evidence="8">
    <location>
        <begin position="332"/>
        <end position="350"/>
    </location>
</feature>
<feature type="compositionally biased region" description="Pro residues" evidence="8">
    <location>
        <begin position="163"/>
        <end position="174"/>
    </location>
</feature>
<evidence type="ECO:0000256" key="3">
    <source>
        <dbReference type="ARBA" id="ARBA00022448"/>
    </source>
</evidence>
<dbReference type="PROSITE" id="PS51312">
    <property type="entry name" value="SB"/>
    <property type="match status" value="1"/>
</dbReference>
<protein>
    <submittedName>
        <fullName evidence="11">Suppressor protein stp22 of temperature-sensitive alpha-factor receptor and arginine permease</fullName>
    </submittedName>
</protein>
<evidence type="ECO:0000313" key="12">
    <source>
        <dbReference type="Proteomes" id="UP001521222"/>
    </source>
</evidence>
<feature type="domain" description="UEV" evidence="10">
    <location>
        <begin position="7"/>
        <end position="152"/>
    </location>
</feature>
<accession>A0ABR3RAF3</accession>
<evidence type="ECO:0000259" key="10">
    <source>
        <dbReference type="PROSITE" id="PS51322"/>
    </source>
</evidence>
<evidence type="ECO:0000256" key="7">
    <source>
        <dbReference type="PROSITE-ProRule" id="PRU00644"/>
    </source>
</evidence>
<reference evidence="11 12" key="1">
    <citation type="submission" date="2024-02" db="EMBL/GenBank/DDBJ databases">
        <title>De novo assembly and annotation of 12 fungi associated with fruit tree decline syndrome in Ontario, Canada.</title>
        <authorList>
            <person name="Sulman M."/>
            <person name="Ellouze W."/>
            <person name="Ilyukhin E."/>
        </authorList>
    </citation>
    <scope>NUCLEOTIDE SEQUENCE [LARGE SCALE GENOMIC DNA]</scope>
    <source>
        <strain evidence="11 12">M97-236</strain>
    </source>
</reference>
<evidence type="ECO:0000256" key="2">
    <source>
        <dbReference type="ARBA" id="ARBA00009594"/>
    </source>
</evidence>
<evidence type="ECO:0000256" key="6">
    <source>
        <dbReference type="ARBA" id="ARBA00023054"/>
    </source>
</evidence>
<feature type="compositionally biased region" description="Polar residues" evidence="8">
    <location>
        <begin position="299"/>
        <end position="309"/>
    </location>
</feature>
<dbReference type="SUPFAM" id="SSF54495">
    <property type="entry name" value="UBC-like"/>
    <property type="match status" value="1"/>
</dbReference>
<evidence type="ECO:0000256" key="5">
    <source>
        <dbReference type="ARBA" id="ARBA00022927"/>
    </source>
</evidence>
<dbReference type="PANTHER" id="PTHR23306:SF3">
    <property type="entry name" value="TUMOR SUPPRESSOR PROTEIN 101"/>
    <property type="match status" value="1"/>
</dbReference>
<keyword evidence="12" id="KW-1185">Reference proteome</keyword>
<dbReference type="Proteomes" id="UP001521222">
    <property type="component" value="Unassembled WGS sequence"/>
</dbReference>
<feature type="compositionally biased region" description="Pro residues" evidence="8">
    <location>
        <begin position="195"/>
        <end position="205"/>
    </location>
</feature>
<feature type="compositionally biased region" description="Polar residues" evidence="8">
    <location>
        <begin position="254"/>
        <end position="266"/>
    </location>
</feature>
<evidence type="ECO:0000256" key="4">
    <source>
        <dbReference type="ARBA" id="ARBA00022753"/>
    </source>
</evidence>
<gene>
    <name evidence="11" type="primary">STP22</name>
    <name evidence="11" type="ORF">SLS59_005365</name>
</gene>
<evidence type="ECO:0000256" key="1">
    <source>
        <dbReference type="ARBA" id="ARBA00004177"/>
    </source>
</evidence>
<evidence type="ECO:0000259" key="9">
    <source>
        <dbReference type="PROSITE" id="PS51312"/>
    </source>
</evidence>
<comment type="subcellular location">
    <subcellularLocation>
        <location evidence="1">Endosome</location>
    </subcellularLocation>
</comment>
<feature type="compositionally biased region" description="Low complexity" evidence="8">
    <location>
        <begin position="183"/>
        <end position="194"/>
    </location>
</feature>
<dbReference type="PANTHER" id="PTHR23306">
    <property type="entry name" value="TUMOR SUSCEPTIBILITY GENE 101 PROTEIN-RELATED"/>
    <property type="match status" value="1"/>
</dbReference>
<organism evidence="11 12">
    <name type="scientific">Nothophoma quercina</name>
    <dbReference type="NCBI Taxonomy" id="749835"/>
    <lineage>
        <taxon>Eukaryota</taxon>
        <taxon>Fungi</taxon>
        <taxon>Dikarya</taxon>
        <taxon>Ascomycota</taxon>
        <taxon>Pezizomycotina</taxon>
        <taxon>Dothideomycetes</taxon>
        <taxon>Pleosporomycetidae</taxon>
        <taxon>Pleosporales</taxon>
        <taxon>Pleosporineae</taxon>
        <taxon>Didymellaceae</taxon>
        <taxon>Nothophoma</taxon>
    </lineage>
</organism>
<feature type="compositionally biased region" description="Pro residues" evidence="8">
    <location>
        <begin position="222"/>
        <end position="234"/>
    </location>
</feature>
<dbReference type="Pfam" id="PF05743">
    <property type="entry name" value="UEV"/>
    <property type="match status" value="1"/>
</dbReference>
<proteinExistence type="inferred from homology"/>
<comment type="caution">
    <text evidence="11">The sequence shown here is derived from an EMBL/GenBank/DDBJ whole genome shotgun (WGS) entry which is preliminary data.</text>
</comment>
<feature type="compositionally biased region" description="Low complexity" evidence="8">
    <location>
        <begin position="235"/>
        <end position="244"/>
    </location>
</feature>
<dbReference type="InterPro" id="IPR052070">
    <property type="entry name" value="ESCRT-I_UEV_domain"/>
</dbReference>
<dbReference type="InterPro" id="IPR008883">
    <property type="entry name" value="UEV_N"/>
</dbReference>
<keyword evidence="11" id="KW-0675">Receptor</keyword>